<dbReference type="AlphaFoldDB" id="A0A0W7Z134"/>
<dbReference type="OrthoDB" id="8604580at2"/>
<name>A0A0W7Z134_9BURK</name>
<dbReference type="KEGG" id="cke:B5M06_11720"/>
<evidence type="ECO:0000313" key="5">
    <source>
        <dbReference type="Proteomes" id="UP000242792"/>
    </source>
</evidence>
<dbReference type="STRING" id="225992.B5M06_11720"/>
<gene>
    <name evidence="3" type="ORF">AS359_10350</name>
    <name evidence="2" type="ORF">B5M06_11720</name>
</gene>
<reference evidence="3 4" key="1">
    <citation type="submission" date="2015-12" db="EMBL/GenBank/DDBJ databases">
        <title>Complete genome sequence of a multi-drug resistant strain Acidovorax sp. 12322-1.</title>
        <authorList>
            <person name="Ming D."/>
            <person name="Wang M."/>
            <person name="Hu S."/>
            <person name="Zhou Y."/>
            <person name="Jiang T."/>
        </authorList>
    </citation>
    <scope>NUCLEOTIDE SEQUENCE [LARGE SCALE GENOMIC DNA]</scope>
    <source>
        <strain evidence="3 4">12322-1</strain>
    </source>
</reference>
<dbReference type="RefSeq" id="WP_054066932.1">
    <property type="nucleotide sequence ID" value="NZ_CATYED010000001.1"/>
</dbReference>
<sequence>MDITTMRIVATLVSLVCFIGIWWWAYARRNQARFDEAAQLPFQQD</sequence>
<accession>A0A0W7Z134</accession>
<evidence type="ECO:0000313" key="4">
    <source>
        <dbReference type="Proteomes" id="UP000053300"/>
    </source>
</evidence>
<dbReference type="CDD" id="cd01324">
    <property type="entry name" value="cbb3_Oxidase_CcoQ"/>
    <property type="match status" value="1"/>
</dbReference>
<dbReference type="Pfam" id="PF05545">
    <property type="entry name" value="FixQ"/>
    <property type="match status" value="1"/>
</dbReference>
<dbReference type="Proteomes" id="UP000242792">
    <property type="component" value="Chromosome"/>
</dbReference>
<keyword evidence="1" id="KW-1133">Transmembrane helix</keyword>
<dbReference type="Proteomes" id="UP000053300">
    <property type="component" value="Unassembled WGS sequence"/>
</dbReference>
<keyword evidence="1" id="KW-0812">Transmembrane</keyword>
<dbReference type="EMBL" id="LPXH01000025">
    <property type="protein sequence ID" value="KUF41174.1"/>
    <property type="molecule type" value="Genomic_DNA"/>
</dbReference>
<keyword evidence="4" id="KW-1185">Reference proteome</keyword>
<feature type="transmembrane region" description="Helical" evidence="1">
    <location>
        <begin position="6"/>
        <end position="25"/>
    </location>
</feature>
<organism evidence="3 4">
    <name type="scientific">Comamonas kerstersii</name>
    <dbReference type="NCBI Taxonomy" id="225992"/>
    <lineage>
        <taxon>Bacteria</taxon>
        <taxon>Pseudomonadati</taxon>
        <taxon>Pseudomonadota</taxon>
        <taxon>Betaproteobacteria</taxon>
        <taxon>Burkholderiales</taxon>
        <taxon>Comamonadaceae</taxon>
        <taxon>Comamonas</taxon>
    </lineage>
</organism>
<accession>A0A1V3TK57</accession>
<dbReference type="EMBL" id="CP020121">
    <property type="protein sequence ID" value="AQZ98817.1"/>
    <property type="molecule type" value="Genomic_DNA"/>
</dbReference>
<proteinExistence type="predicted"/>
<evidence type="ECO:0000313" key="3">
    <source>
        <dbReference type="EMBL" id="KUF41174.1"/>
    </source>
</evidence>
<dbReference type="InterPro" id="IPR008621">
    <property type="entry name" value="Cbb3-typ_cyt_oxidase_comp"/>
</dbReference>
<reference evidence="2 5" key="2">
    <citation type="submission" date="2017-03" db="EMBL/GenBank/DDBJ databases">
        <title>Rapid Whole Genome Sequencing of Comamonas kerstersii Causing Continuous ambulatory Peritoneal Dialysis-Associated Peritonitis.</title>
        <authorList>
            <person name="Zheng B."/>
        </authorList>
    </citation>
    <scope>NUCLEOTIDE SEQUENCE [LARGE SCALE GENOMIC DNA]</scope>
    <source>
        <strain evidence="2 5">8943</strain>
    </source>
</reference>
<keyword evidence="1" id="KW-0472">Membrane</keyword>
<evidence type="ECO:0000313" key="2">
    <source>
        <dbReference type="EMBL" id="AQZ98817.1"/>
    </source>
</evidence>
<dbReference type="GeneID" id="83039990"/>
<evidence type="ECO:0000256" key="1">
    <source>
        <dbReference type="SAM" id="Phobius"/>
    </source>
</evidence>
<protein>
    <submittedName>
        <fullName evidence="2">Cbb3-type cytochrome C oxidase subunit 3</fullName>
    </submittedName>
    <submittedName>
        <fullName evidence="3">Cytochrome oxidase</fullName>
    </submittedName>
</protein>
<accession>A0A1V0BFU6</accession>